<keyword evidence="7 17" id="KW-0963">Cytoplasm</keyword>
<dbReference type="Pfam" id="PF21799">
    <property type="entry name" value="MurD-like_N"/>
    <property type="match status" value="1"/>
</dbReference>
<comment type="catalytic activity">
    <reaction evidence="16 17 18">
        <text>UDP-N-acetyl-alpha-D-muramoyl-L-alanine + D-glutamate + ATP = UDP-N-acetyl-alpha-D-muramoyl-L-alanyl-D-glutamate + ADP + phosphate + H(+)</text>
        <dbReference type="Rhea" id="RHEA:16429"/>
        <dbReference type="ChEBI" id="CHEBI:15378"/>
        <dbReference type="ChEBI" id="CHEBI:29986"/>
        <dbReference type="ChEBI" id="CHEBI:30616"/>
        <dbReference type="ChEBI" id="CHEBI:43474"/>
        <dbReference type="ChEBI" id="CHEBI:83898"/>
        <dbReference type="ChEBI" id="CHEBI:83900"/>
        <dbReference type="ChEBI" id="CHEBI:456216"/>
        <dbReference type="EC" id="6.3.2.9"/>
    </reaction>
</comment>
<keyword evidence="17 18" id="KW-0132">Cell division</keyword>
<dbReference type="EC" id="6.3.2.9" evidence="5 17"/>
<keyword evidence="9 17" id="KW-0547">Nucleotide-binding</keyword>
<evidence type="ECO:0000256" key="12">
    <source>
        <dbReference type="ARBA" id="ARBA00022984"/>
    </source>
</evidence>
<feature type="domain" description="Mur ligase central" evidence="20">
    <location>
        <begin position="111"/>
        <end position="285"/>
    </location>
</feature>
<accession>A0ABT1SN80</accession>
<dbReference type="InterPro" id="IPR036615">
    <property type="entry name" value="Mur_ligase_C_dom_sf"/>
</dbReference>
<comment type="caution">
    <text evidence="21">The sequence shown here is derived from an EMBL/GenBank/DDBJ whole genome shotgun (WGS) entry which is preliminary data.</text>
</comment>
<evidence type="ECO:0000256" key="17">
    <source>
        <dbReference type="HAMAP-Rule" id="MF_00639"/>
    </source>
</evidence>
<keyword evidence="17 18" id="KW-0131">Cell cycle</keyword>
<comment type="similarity">
    <text evidence="4 17">Belongs to the MurCDEF family.</text>
</comment>
<evidence type="ECO:0000259" key="19">
    <source>
        <dbReference type="Pfam" id="PF02875"/>
    </source>
</evidence>
<dbReference type="InterPro" id="IPR036565">
    <property type="entry name" value="Mur-like_cat_sf"/>
</dbReference>
<dbReference type="Pfam" id="PF08245">
    <property type="entry name" value="Mur_ligase_M"/>
    <property type="match status" value="1"/>
</dbReference>
<keyword evidence="10 17" id="KW-0067">ATP-binding</keyword>
<comment type="function">
    <text evidence="1 17 18">Cell wall formation. Catalyzes the addition of glutamate to the nucleotide precursor UDP-N-acetylmuramoyl-L-alanine (UMA).</text>
</comment>
<dbReference type="InterPro" id="IPR004101">
    <property type="entry name" value="Mur_ligase_C"/>
</dbReference>
<keyword evidence="13 17" id="KW-0961">Cell wall biogenesis/degradation</keyword>
<keyword evidence="8 17" id="KW-0436">Ligase</keyword>
<feature type="domain" description="Mur ligase C-terminal" evidence="19">
    <location>
        <begin position="307"/>
        <end position="414"/>
    </location>
</feature>
<evidence type="ECO:0000256" key="9">
    <source>
        <dbReference type="ARBA" id="ARBA00022741"/>
    </source>
</evidence>
<dbReference type="SUPFAM" id="SSF53623">
    <property type="entry name" value="MurD-like peptide ligases, catalytic domain"/>
    <property type="match status" value="1"/>
</dbReference>
<dbReference type="Gene3D" id="3.40.50.720">
    <property type="entry name" value="NAD(P)-binding Rossmann-like Domain"/>
    <property type="match status" value="1"/>
</dbReference>
<organism evidence="21 22">
    <name type="scientific">Massilicoli timonensis</name>
    <dbReference type="NCBI Taxonomy" id="2015901"/>
    <lineage>
        <taxon>Bacteria</taxon>
        <taxon>Bacillati</taxon>
        <taxon>Bacillota</taxon>
        <taxon>Erysipelotrichia</taxon>
        <taxon>Erysipelotrichales</taxon>
        <taxon>Erysipelotrichaceae</taxon>
        <taxon>Massilicoli</taxon>
    </lineage>
</organism>
<evidence type="ECO:0000256" key="10">
    <source>
        <dbReference type="ARBA" id="ARBA00022840"/>
    </source>
</evidence>
<comment type="subcellular location">
    <subcellularLocation>
        <location evidence="2 17 18">Cytoplasm</location>
    </subcellularLocation>
</comment>
<protein>
    <recommendedName>
        <fullName evidence="6 17">UDP-N-acetylmuramoylalanine--D-glutamate ligase</fullName>
        <ecNumber evidence="5 17">6.3.2.9</ecNumber>
    </recommendedName>
    <alternativeName>
        <fullName evidence="15 17">D-glutamic acid-adding enzyme</fullName>
    </alternativeName>
    <alternativeName>
        <fullName evidence="14 17">UDP-N-acetylmuramoyl-L-alanyl-D-glutamate synthetase</fullName>
    </alternativeName>
</protein>
<comment type="pathway">
    <text evidence="3 17 18">Cell wall biogenesis; peptidoglycan biosynthesis.</text>
</comment>
<evidence type="ECO:0000256" key="1">
    <source>
        <dbReference type="ARBA" id="ARBA00002734"/>
    </source>
</evidence>
<evidence type="ECO:0000313" key="22">
    <source>
        <dbReference type="Proteomes" id="UP001524435"/>
    </source>
</evidence>
<keyword evidence="11 17" id="KW-0133">Cell shape</keyword>
<feature type="binding site" evidence="17">
    <location>
        <begin position="113"/>
        <end position="119"/>
    </location>
    <ligand>
        <name>ATP</name>
        <dbReference type="ChEBI" id="CHEBI:30616"/>
    </ligand>
</feature>
<keyword evidence="12 17" id="KW-0573">Peptidoglycan synthesis</keyword>
<dbReference type="SUPFAM" id="SSF53244">
    <property type="entry name" value="MurD-like peptide ligases, peptide-binding domain"/>
    <property type="match status" value="1"/>
</dbReference>
<dbReference type="InterPro" id="IPR013221">
    <property type="entry name" value="Mur_ligase_cen"/>
</dbReference>
<gene>
    <name evidence="17 21" type="primary">murD</name>
    <name evidence="21" type="ORF">NE663_10025</name>
</gene>
<evidence type="ECO:0000256" key="7">
    <source>
        <dbReference type="ARBA" id="ARBA00022490"/>
    </source>
</evidence>
<dbReference type="SUPFAM" id="SSF51984">
    <property type="entry name" value="MurCD N-terminal domain"/>
    <property type="match status" value="1"/>
</dbReference>
<evidence type="ECO:0000256" key="6">
    <source>
        <dbReference type="ARBA" id="ARBA00015655"/>
    </source>
</evidence>
<name>A0ABT1SN80_9FIRM</name>
<evidence type="ECO:0000256" key="5">
    <source>
        <dbReference type="ARBA" id="ARBA00012212"/>
    </source>
</evidence>
<dbReference type="EMBL" id="JANGCH010000019">
    <property type="protein sequence ID" value="MCQ5122587.1"/>
    <property type="molecule type" value="Genomic_DNA"/>
</dbReference>
<evidence type="ECO:0000256" key="13">
    <source>
        <dbReference type="ARBA" id="ARBA00023316"/>
    </source>
</evidence>
<evidence type="ECO:0000256" key="14">
    <source>
        <dbReference type="ARBA" id="ARBA00030398"/>
    </source>
</evidence>
<evidence type="ECO:0000256" key="4">
    <source>
        <dbReference type="ARBA" id="ARBA00010416"/>
    </source>
</evidence>
<dbReference type="Proteomes" id="UP001524435">
    <property type="component" value="Unassembled WGS sequence"/>
</dbReference>
<evidence type="ECO:0000256" key="18">
    <source>
        <dbReference type="RuleBase" id="RU003664"/>
    </source>
</evidence>
<dbReference type="Gene3D" id="3.40.1190.10">
    <property type="entry name" value="Mur-like, catalytic domain"/>
    <property type="match status" value="1"/>
</dbReference>
<dbReference type="Pfam" id="PF02875">
    <property type="entry name" value="Mur_ligase_C"/>
    <property type="match status" value="1"/>
</dbReference>
<evidence type="ECO:0000256" key="3">
    <source>
        <dbReference type="ARBA" id="ARBA00004752"/>
    </source>
</evidence>
<proteinExistence type="inferred from homology"/>
<evidence type="ECO:0000256" key="2">
    <source>
        <dbReference type="ARBA" id="ARBA00004496"/>
    </source>
</evidence>
<evidence type="ECO:0000256" key="11">
    <source>
        <dbReference type="ARBA" id="ARBA00022960"/>
    </source>
</evidence>
<dbReference type="NCBIfam" id="TIGR01087">
    <property type="entry name" value="murD"/>
    <property type="match status" value="1"/>
</dbReference>
<dbReference type="RefSeq" id="WP_178200467.1">
    <property type="nucleotide sequence ID" value="NZ_CALVCM010000023.1"/>
</dbReference>
<dbReference type="InterPro" id="IPR005762">
    <property type="entry name" value="MurD"/>
</dbReference>
<keyword evidence="22" id="KW-1185">Reference proteome</keyword>
<dbReference type="Gene3D" id="3.90.190.20">
    <property type="entry name" value="Mur ligase, C-terminal domain"/>
    <property type="match status" value="1"/>
</dbReference>
<dbReference type="HAMAP" id="MF_00639">
    <property type="entry name" value="MurD"/>
    <property type="match status" value="1"/>
</dbReference>
<sequence>MKEEKAKVLVVGCGKSGDAVARLLIQKGAAVTITDQKPIPQKAQLEQLGITVLDGGHPESLKQIDWDYLVKNPGIPYHNPFIAYFLEKKVPIYTEVEIAYHYAKGFTYGAVTGTNGKTTITSLLYALLKRKKDHALVAGNIGYALSEVVLAHGEETADVAIELSNFQLLGIKDFHPLVSVVCNLAPDHLDYMKSEEAYYASKMKIMQNQSGDDWFLRNVDDATLMRYAKAIPCKIIDFSLERQDVDLYVKEGAVYLWDQLLFSIDSLQIVGKHNLANAMVAACMAYKMGVPLVEIRNGIAAFEGVEHRLEFCGERNGVRFYNDSKATNTDACETALSSFDGNVILLAGGYDKGISYDSLRKYDAKVKKCFAYGMIKDQFVPIFTHVETVTDLKAAFDQAVALAQSGDVILLAPATSSYDQFANYEERGRVFKGYVAEYLKQGQR</sequence>
<evidence type="ECO:0000259" key="20">
    <source>
        <dbReference type="Pfam" id="PF08245"/>
    </source>
</evidence>
<evidence type="ECO:0000313" key="21">
    <source>
        <dbReference type="EMBL" id="MCQ5122587.1"/>
    </source>
</evidence>
<dbReference type="PANTHER" id="PTHR43692">
    <property type="entry name" value="UDP-N-ACETYLMURAMOYLALANINE--D-GLUTAMATE LIGASE"/>
    <property type="match status" value="1"/>
</dbReference>
<reference evidence="21 22" key="1">
    <citation type="submission" date="2022-06" db="EMBL/GenBank/DDBJ databases">
        <title>Isolation of gut microbiota from human fecal samples.</title>
        <authorList>
            <person name="Pamer E.G."/>
            <person name="Barat B."/>
            <person name="Waligurski E."/>
            <person name="Medina S."/>
            <person name="Paddock L."/>
            <person name="Mostad J."/>
        </authorList>
    </citation>
    <scope>NUCLEOTIDE SEQUENCE [LARGE SCALE GENOMIC DNA]</scope>
    <source>
        <strain evidence="21 22">DFI.6.1</strain>
    </source>
</reference>
<evidence type="ECO:0000256" key="15">
    <source>
        <dbReference type="ARBA" id="ARBA00032324"/>
    </source>
</evidence>
<evidence type="ECO:0000256" key="16">
    <source>
        <dbReference type="ARBA" id="ARBA00047632"/>
    </source>
</evidence>
<evidence type="ECO:0000256" key="8">
    <source>
        <dbReference type="ARBA" id="ARBA00022598"/>
    </source>
</evidence>
<dbReference type="GO" id="GO:0008764">
    <property type="term" value="F:UDP-N-acetylmuramoylalanine-D-glutamate ligase activity"/>
    <property type="evidence" value="ECO:0007669"/>
    <property type="project" value="UniProtKB-EC"/>
</dbReference>
<dbReference type="PANTHER" id="PTHR43692:SF1">
    <property type="entry name" value="UDP-N-ACETYLMURAMOYLALANINE--D-GLUTAMATE LIGASE"/>
    <property type="match status" value="1"/>
</dbReference>